<evidence type="ECO:0008006" key="4">
    <source>
        <dbReference type="Google" id="ProtNLM"/>
    </source>
</evidence>
<name>A0A0N1QS03_SALSV</name>
<dbReference type="Proteomes" id="UP000001865">
    <property type="component" value="Plasmid pCVM19633_4"/>
</dbReference>
<evidence type="ECO:0000256" key="1">
    <source>
        <dbReference type="SAM" id="SignalP"/>
    </source>
</evidence>
<keyword evidence="2" id="KW-0614">Plasmid</keyword>
<dbReference type="RefSeq" id="WP_012512992.1">
    <property type="nucleotide sequence ID" value="NC_011093.1"/>
</dbReference>
<feature type="chain" id="PRO_5005879841" description="Periplasmic protein" evidence="1">
    <location>
        <begin position="19"/>
        <end position="111"/>
    </location>
</feature>
<organism evidence="2 3">
    <name type="scientific">Salmonella schwarzengrund (strain CVM19633)</name>
    <dbReference type="NCBI Taxonomy" id="439843"/>
    <lineage>
        <taxon>Bacteria</taxon>
        <taxon>Pseudomonadati</taxon>
        <taxon>Pseudomonadota</taxon>
        <taxon>Gammaproteobacteria</taxon>
        <taxon>Enterobacterales</taxon>
        <taxon>Enterobacteriaceae</taxon>
        <taxon>Salmonella</taxon>
    </lineage>
</organism>
<proteinExistence type="predicted"/>
<dbReference type="KEGG" id="sew:SeSA_C0002"/>
<gene>
    <name evidence="2" type="ordered locus">SeSA_C0002</name>
</gene>
<dbReference type="EMBL" id="CP001126">
    <property type="protein sequence ID" value="ACF88622.1"/>
    <property type="molecule type" value="Genomic_DNA"/>
</dbReference>
<evidence type="ECO:0000313" key="2">
    <source>
        <dbReference type="EMBL" id="ACF88622.1"/>
    </source>
</evidence>
<geneLocation type="plasmid" evidence="2 3">
    <name>pCVM19633_4</name>
</geneLocation>
<dbReference type="HOGENOM" id="CLU_2154537_0_0_6"/>
<reference evidence="2 3" key="1">
    <citation type="journal article" date="2011" name="J. Bacteriol.">
        <title>Comparative genomics of 28 Salmonella enterica isolates: evidence for CRISPR-mediated adaptive sublineage evolution.</title>
        <authorList>
            <person name="Fricke W.F."/>
            <person name="Mammel M.K."/>
            <person name="McDermott P.F."/>
            <person name="Tartera C."/>
            <person name="White D.G."/>
            <person name="Leclerc J.E."/>
            <person name="Ravel J."/>
            <person name="Cebula T.A."/>
        </authorList>
    </citation>
    <scope>NUCLEOTIDE SEQUENCE [LARGE SCALE GENOMIC DNA]</scope>
    <source>
        <strain evidence="2 3">CVM19633</strain>
        <plasmid evidence="2 3">pCVM19633_4</plasmid>
    </source>
</reference>
<accession>A0A0N1QS03</accession>
<evidence type="ECO:0000313" key="3">
    <source>
        <dbReference type="Proteomes" id="UP000001865"/>
    </source>
</evidence>
<sequence length="111" mass="12571">MKRIVFSILLPLSFHANAYYLSCEQVGKIAVAVTTSSNEKATQNDTKYGDIQKNNLSKIENHAVLFCQEVRKFKVTPETADSWAEYTSLKAELDSEMKNNIKIITRLSVIQ</sequence>
<keyword evidence="1" id="KW-0732">Signal</keyword>
<protein>
    <recommendedName>
        <fullName evidence="4">Periplasmic protein</fullName>
    </recommendedName>
</protein>
<dbReference type="AlphaFoldDB" id="A0A0N1QS03"/>
<feature type="signal peptide" evidence="1">
    <location>
        <begin position="1"/>
        <end position="18"/>
    </location>
</feature>